<reference evidence="1" key="8">
    <citation type="journal article" date="2018" name="J. ISSAAS">
        <title>In Silico Identification of Three Types of Integrative and Conjugative Elements (ICEs) in Elizabethkingia anophelis Strains Isolated from Around the World.</title>
        <authorList>
            <person name="Xu J."/>
            <person name="Pei D."/>
            <person name="Nicholson A."/>
            <person name="Lan Y."/>
            <person name="Xia Q."/>
        </authorList>
    </citation>
    <scope>NUCLEOTIDE SEQUENCE</scope>
</reference>
<sequence length="298" mass="34313">MKTVLKILILTLVFFSKNARLYAQEAASERLGFASVEPYNIEVTYHKTTHLLFPHAIRYVDLGSDLLIAGKAEDAENVLRVKAAVRDFEEQTNFSVITDDGRFYNFNVHYSSYPDILNYDLLTMQRSEDQRNPDNVHFQDLGDSSPSLVGLLTETIYKANKRVLKHIASRSYGILYQLKGLYIHDGKYYFHTELSNKSNVPFQIDYITFKIVDKKIAKRTVVQEKQLTPVRTYRPLETLAGQSTEQNVFLLDQFTIASDQVLLIDIYESNGGRHQQLKLGNEDLIKAKVINQMHLKIR</sequence>
<dbReference type="NCBIfam" id="TIGR03780">
    <property type="entry name" value="Bac_Flav_CT_N"/>
    <property type="match status" value="1"/>
</dbReference>
<gene>
    <name evidence="1" type="primary">traN</name>
</gene>
<organism evidence="1">
    <name type="scientific">Elizabethkingia anophelis</name>
    <dbReference type="NCBI Taxonomy" id="1117645"/>
    <lineage>
        <taxon>Bacteria</taxon>
        <taxon>Pseudomonadati</taxon>
        <taxon>Bacteroidota</taxon>
        <taxon>Flavobacteriia</taxon>
        <taxon>Flavobacteriales</taxon>
        <taxon>Weeksellaceae</taxon>
        <taxon>Elizabethkingia</taxon>
    </lineage>
</organism>
<dbReference type="EMBL" id="BK010598">
    <property type="protein sequence ID" value="DAC75021.1"/>
    <property type="molecule type" value="Genomic_DNA"/>
</dbReference>
<reference evidence="1" key="1">
    <citation type="journal article" date="2014" name="Genome Biol. Evol.">
        <title>Comparative genomic analysis of malaria mosquito vector-associated novel pathogen Elizabethkingia anophelis.</title>
        <authorList>
            <person name="Teo J."/>
            <person name="Tan S.Y."/>
            <person name="Liu Y."/>
            <person name="Tay M."/>
            <person name="Ding Y."/>
            <person name="Li Y."/>
            <person name="Kjelleberg S."/>
            <person name="Givskov M."/>
            <person name="Lin R.T."/>
            <person name="Yang L."/>
        </authorList>
    </citation>
    <scope>NUCLEOTIDE SEQUENCE</scope>
</reference>
<reference evidence="1" key="4">
    <citation type="journal article" date="2016" name="Sci. Rep.">
        <title>Genomic epidemiology and global diversity of the emerging bacterial pathogen Elizabethkingia anophelis.</title>
        <authorList>
            <person name="Breurec S."/>
            <person name="Criscuolo A."/>
            <person name="Diancourt L."/>
            <person name="Rendueles O."/>
            <person name="Vandenbogaert M."/>
            <person name="Passet V."/>
            <person name="Caro V."/>
            <person name="Rocha E.P."/>
            <person name="Touchon M."/>
            <person name="Brisse S."/>
        </authorList>
    </citation>
    <scope>NUCLEOTIDE SEQUENCE</scope>
</reference>
<dbReference type="AlphaFoldDB" id="A0A455ZEH6"/>
<reference evidence="1" key="7">
    <citation type="journal article" date="2017" name="Sci. Rep.">
        <title>Genomic features, phylogenetic relationships, and comparative genomics of Elizabethkingia anophelis strain EM361-97 isolated in Taiwan.</title>
        <authorList>
            <person name="Lin J.N."/>
            <person name="Lai C.H."/>
            <person name="Yang C.H."/>
            <person name="Huang Y.H."/>
            <person name="Lin H.H."/>
        </authorList>
    </citation>
    <scope>NUCLEOTIDE SEQUENCE</scope>
</reference>
<name>A0A455ZEH6_9FLAO</name>
<reference evidence="1" key="5">
    <citation type="journal article" date="2017" name="Genome Announc.">
        <title>Complete Circularized Genome Sequences of Four Strains of Elizabethkingia anophelis, Including Two Novel Strains Isolated from Wild-Caught Anopheles sinensis.</title>
        <authorList>
            <person name="Pei D."/>
            <person name="Nicholson A.C."/>
            <person name="Jiang J."/>
            <person name="Chen H."/>
            <person name="Whitney A.M."/>
            <person name="Villarma A."/>
            <person name="Bell M."/>
            <person name="Humrighouse B."/>
            <person name="Rowe L.A."/>
            <person name="Sheth M."/>
            <person name="Batra D."/>
            <person name="Juieng P."/>
            <person name="Loparev V.N."/>
            <person name="McQuiston J.R."/>
            <person name="Lan Y."/>
            <person name="Ma Y."/>
            <person name="Xu J."/>
        </authorList>
    </citation>
    <scope>NUCLEOTIDE SEQUENCE</scope>
</reference>
<dbReference type="Pfam" id="PF13595">
    <property type="entry name" value="DUF4138"/>
    <property type="match status" value="1"/>
</dbReference>
<evidence type="ECO:0000313" key="1">
    <source>
        <dbReference type="EMBL" id="DAC75021.1"/>
    </source>
</evidence>
<accession>A0A455ZEH6</accession>
<proteinExistence type="predicted"/>
<reference evidence="1" key="6">
    <citation type="journal article" date="2017" name="Nat. Commun.">
        <title>Evolutionary dynamics and genomic features of the Elizabethkingia anophelis 2015 to 2016 Wisconsin outbreak strain.</title>
        <authorList>
            <person name="Perrin A."/>
            <person name="Larsonneur E."/>
            <person name="Nicholson A.C."/>
            <person name="Edwards D.J."/>
            <person name="Gundlach K.M."/>
            <person name="Whitney A.M."/>
            <person name="Gulvik C.A."/>
            <person name="Bell M.E."/>
            <person name="Rendueles O."/>
            <person name="Cury J."/>
            <person name="Hugon P."/>
            <person name="Clermont D."/>
            <person name="Enouf V."/>
            <person name="Loparev V."/>
            <person name="Juieng P."/>
            <person name="Monson T."/>
            <person name="Warshauer D."/>
            <person name="Elbadawi L.I."/>
            <person name="Walters M.S."/>
            <person name="Crist M.B."/>
            <person name="Noble-Wang J."/>
            <person name="Borlaug G."/>
            <person name="Rocha E.P.C."/>
            <person name="Criscuolo A."/>
            <person name="Touchon M."/>
            <person name="Davis J.P."/>
            <person name="Holt K.E."/>
            <person name="McQuiston J.R."/>
            <person name="Brisse S."/>
        </authorList>
    </citation>
    <scope>NUCLEOTIDE SEQUENCE</scope>
</reference>
<protein>
    <submittedName>
        <fullName evidence="1">Conjugative transposon protein TraN</fullName>
    </submittedName>
</protein>
<reference evidence="1" key="2">
    <citation type="journal article" date="2014" name="PLoS ONE">
        <title>Insights from the genome annotation of Elizabethkingia anophelis from the malaria vector Anopheles gambiae.</title>
        <authorList>
            <person name="Kukutla P."/>
            <person name="Lindberg B.G."/>
            <person name="Pei D."/>
            <person name="Rayl M."/>
            <person name="Yu W."/>
            <person name="Steritz M."/>
            <person name="Faye I."/>
            <person name="Xu J."/>
        </authorList>
    </citation>
    <scope>NUCLEOTIDE SEQUENCE</scope>
</reference>
<dbReference type="RefSeq" id="WP_058877903.1">
    <property type="nucleotide sequence ID" value="NZ_CP077751.1"/>
</dbReference>
<dbReference type="InterPro" id="IPR022298">
    <property type="entry name" value="Conjug_transposon_TraN"/>
</dbReference>
<reference evidence="1" key="3">
    <citation type="journal article" date="2016" name="Genome Announc.">
        <title>Complete Genome Sequences of Four Strains from the 2015-2016 Elizabethkingia anophelis Outbreak.</title>
        <authorList>
            <person name="Nicholson A.C."/>
            <person name="Whitney A.M."/>
            <person name="Emery B.D."/>
            <person name="Bell M.E."/>
            <person name="Gartin J.T."/>
            <person name="Humrighouse B.W."/>
            <person name="Loparev V.N."/>
            <person name="Batra D."/>
            <person name="Sheth M."/>
            <person name="Rowe L.A."/>
            <person name="Juieng P."/>
            <person name="Knipe K."/>
            <person name="Gulvik C."/>
            <person name="McQuiston J.R."/>
        </authorList>
    </citation>
    <scope>NUCLEOTIDE SEQUENCE</scope>
</reference>